<feature type="transmembrane region" description="Helical" evidence="7">
    <location>
        <begin position="146"/>
        <end position="168"/>
    </location>
</feature>
<evidence type="ECO:0000256" key="6">
    <source>
        <dbReference type="ARBA" id="ARBA00023136"/>
    </source>
</evidence>
<proteinExistence type="inferred from homology"/>
<dbReference type="InterPro" id="IPR018076">
    <property type="entry name" value="T2SS_GspF_dom"/>
</dbReference>
<dbReference type="Pfam" id="PF00482">
    <property type="entry name" value="T2SSF"/>
    <property type="match status" value="2"/>
</dbReference>
<dbReference type="AlphaFoldDB" id="A0A090ANJ5"/>
<gene>
    <name evidence="9" type="ORF">THII_3395</name>
</gene>
<keyword evidence="10" id="KW-1185">Reference proteome</keyword>
<evidence type="ECO:0000256" key="3">
    <source>
        <dbReference type="ARBA" id="ARBA00022475"/>
    </source>
</evidence>
<dbReference type="PANTHER" id="PTHR30012">
    <property type="entry name" value="GENERAL SECRETION PATHWAY PROTEIN"/>
    <property type="match status" value="1"/>
</dbReference>
<dbReference type="InterPro" id="IPR003004">
    <property type="entry name" value="GspF/PilC"/>
</dbReference>
<dbReference type="Proteomes" id="UP000031623">
    <property type="component" value="Chromosome"/>
</dbReference>
<comment type="subcellular location">
    <subcellularLocation>
        <location evidence="1">Cell membrane</location>
        <topology evidence="1">Multi-pass membrane protein</topology>
    </subcellularLocation>
</comment>
<evidence type="ECO:0000256" key="2">
    <source>
        <dbReference type="ARBA" id="ARBA00005745"/>
    </source>
</evidence>
<evidence type="ECO:0000259" key="8">
    <source>
        <dbReference type="Pfam" id="PF00482"/>
    </source>
</evidence>
<feature type="transmembrane region" description="Helical" evidence="7">
    <location>
        <begin position="309"/>
        <end position="327"/>
    </location>
</feature>
<dbReference type="PANTHER" id="PTHR30012:SF0">
    <property type="entry name" value="TYPE II SECRETION SYSTEM PROTEIN F-RELATED"/>
    <property type="match status" value="1"/>
</dbReference>
<dbReference type="EMBL" id="AP014633">
    <property type="protein sequence ID" value="BAP57692.1"/>
    <property type="molecule type" value="Genomic_DNA"/>
</dbReference>
<evidence type="ECO:0000256" key="5">
    <source>
        <dbReference type="ARBA" id="ARBA00022989"/>
    </source>
</evidence>
<dbReference type="KEGG" id="tig:THII_3395"/>
<feature type="domain" description="Type II secretion system protein GspF" evidence="8">
    <location>
        <begin position="210"/>
        <end position="327"/>
    </location>
</feature>
<evidence type="ECO:0000256" key="7">
    <source>
        <dbReference type="SAM" id="Phobius"/>
    </source>
</evidence>
<sequence length="340" mass="38368">MKTTNPVKKSPKKPLSPAELAQLYLQLERLQTAGIPMQESITTLTQSQGEMSQRAKVTLTYLRRGKSLAEAGRRAGLFVGLDATLIQIAESGGIYTEVFHQLAQSYEEQARYQQQIKSRLTLPIIMLLLAIAIQPLPGLVLGQVTLGGYLSMTVGLILQLGLLGWVIWHLPQWLRHPFFKPIGLGILWDKLQLRVPYWNRWYIRRTLRNFMRSLGLMLQAGLPILEALPKAYEIVDNSIIRQHLQQIIIYLQQGQTFAEAILAVKEIDPVAIQLVTTGEQSGSLAEMMLHYAKLESEAIAIHNEMLAAWLPRLAYILVTLWIVYGLFTSNPLTPDLPKIE</sequence>
<dbReference type="InterPro" id="IPR042094">
    <property type="entry name" value="T2SS_GspF_sf"/>
</dbReference>
<dbReference type="STRING" id="40754.THII_3395"/>
<keyword evidence="5 7" id="KW-1133">Transmembrane helix</keyword>
<evidence type="ECO:0000256" key="4">
    <source>
        <dbReference type="ARBA" id="ARBA00022692"/>
    </source>
</evidence>
<keyword evidence="3" id="KW-1003">Cell membrane</keyword>
<organism evidence="9 10">
    <name type="scientific">Thioploca ingrica</name>
    <dbReference type="NCBI Taxonomy" id="40754"/>
    <lineage>
        <taxon>Bacteria</taxon>
        <taxon>Pseudomonadati</taxon>
        <taxon>Pseudomonadota</taxon>
        <taxon>Gammaproteobacteria</taxon>
        <taxon>Thiotrichales</taxon>
        <taxon>Thiotrichaceae</taxon>
        <taxon>Thioploca</taxon>
    </lineage>
</organism>
<protein>
    <submittedName>
        <fullName evidence="9">Type II secretion system protein</fullName>
    </submittedName>
</protein>
<dbReference type="HOGENOM" id="CLU_863152_0_0_6"/>
<feature type="domain" description="Type II secretion system protein GspF" evidence="8">
    <location>
        <begin position="26"/>
        <end position="133"/>
    </location>
</feature>
<dbReference type="GO" id="GO:0005886">
    <property type="term" value="C:plasma membrane"/>
    <property type="evidence" value="ECO:0007669"/>
    <property type="project" value="UniProtKB-SubCell"/>
</dbReference>
<name>A0A090ANJ5_9GAMM</name>
<feature type="transmembrane region" description="Helical" evidence="7">
    <location>
        <begin position="120"/>
        <end position="140"/>
    </location>
</feature>
<dbReference type="Gene3D" id="1.20.81.30">
    <property type="entry name" value="Type II secretion system (T2SS), domain F"/>
    <property type="match status" value="2"/>
</dbReference>
<keyword evidence="4 7" id="KW-0812">Transmembrane</keyword>
<dbReference type="OrthoDB" id="8750382at2"/>
<reference evidence="9 10" key="1">
    <citation type="journal article" date="2014" name="ISME J.">
        <title>Ecophysiology of Thioploca ingrica as revealed by the complete genome sequence supplemented with proteomic evidence.</title>
        <authorList>
            <person name="Kojima H."/>
            <person name="Ogura Y."/>
            <person name="Yamamoto N."/>
            <person name="Togashi T."/>
            <person name="Mori H."/>
            <person name="Watanabe T."/>
            <person name="Nemoto F."/>
            <person name="Kurokawa K."/>
            <person name="Hayashi T."/>
            <person name="Fukui M."/>
        </authorList>
    </citation>
    <scope>NUCLEOTIDE SEQUENCE [LARGE SCALE GENOMIC DNA]</scope>
</reference>
<keyword evidence="6 7" id="KW-0472">Membrane</keyword>
<evidence type="ECO:0000313" key="10">
    <source>
        <dbReference type="Proteomes" id="UP000031623"/>
    </source>
</evidence>
<evidence type="ECO:0000256" key="1">
    <source>
        <dbReference type="ARBA" id="ARBA00004651"/>
    </source>
</evidence>
<comment type="similarity">
    <text evidence="2">Belongs to the GSP F family.</text>
</comment>
<evidence type="ECO:0000313" key="9">
    <source>
        <dbReference type="EMBL" id="BAP57692.1"/>
    </source>
</evidence>
<accession>A0A090ANJ5</accession>